<dbReference type="AlphaFoldDB" id="A0A815Y1K3"/>
<accession>A0A815Y1K3</accession>
<sequence>IITGSRDTPVIIPDTNIEDSFDLQGCFVGKLPFDTDGLSQMMSRRPPPPPTFEPQQQHRSQLPLIPRRPPSESALRSM</sequence>
<comment type="caution">
    <text evidence="2">The sequence shown here is derived from an EMBL/GenBank/DDBJ whole genome shotgun (WGS) entry which is preliminary data.</text>
</comment>
<organism evidence="2 3">
    <name type="scientific">Adineta steineri</name>
    <dbReference type="NCBI Taxonomy" id="433720"/>
    <lineage>
        <taxon>Eukaryota</taxon>
        <taxon>Metazoa</taxon>
        <taxon>Spiralia</taxon>
        <taxon>Gnathifera</taxon>
        <taxon>Rotifera</taxon>
        <taxon>Eurotatoria</taxon>
        <taxon>Bdelloidea</taxon>
        <taxon>Adinetida</taxon>
        <taxon>Adinetidae</taxon>
        <taxon>Adineta</taxon>
    </lineage>
</organism>
<feature type="region of interest" description="Disordered" evidence="1">
    <location>
        <begin position="37"/>
        <end position="78"/>
    </location>
</feature>
<feature type="non-terminal residue" evidence="2">
    <location>
        <position position="1"/>
    </location>
</feature>
<protein>
    <submittedName>
        <fullName evidence="2">Uncharacterized protein</fullName>
    </submittedName>
</protein>
<dbReference type="Proteomes" id="UP000663845">
    <property type="component" value="Unassembled WGS sequence"/>
</dbReference>
<reference evidence="2" key="1">
    <citation type="submission" date="2021-02" db="EMBL/GenBank/DDBJ databases">
        <authorList>
            <person name="Nowell W R."/>
        </authorList>
    </citation>
    <scope>NUCLEOTIDE SEQUENCE</scope>
</reference>
<evidence type="ECO:0000256" key="1">
    <source>
        <dbReference type="SAM" id="MobiDB-lite"/>
    </source>
</evidence>
<dbReference type="EMBL" id="CAJNOG010007270">
    <property type="protein sequence ID" value="CAF1564517.1"/>
    <property type="molecule type" value="Genomic_DNA"/>
</dbReference>
<evidence type="ECO:0000313" key="2">
    <source>
        <dbReference type="EMBL" id="CAF1564517.1"/>
    </source>
</evidence>
<gene>
    <name evidence="2" type="ORF">JYZ213_LOCUS47069</name>
</gene>
<feature type="non-terminal residue" evidence="2">
    <location>
        <position position="78"/>
    </location>
</feature>
<name>A0A815Y1K3_9BILA</name>
<evidence type="ECO:0000313" key="3">
    <source>
        <dbReference type="Proteomes" id="UP000663845"/>
    </source>
</evidence>
<proteinExistence type="predicted"/>